<dbReference type="Proteomes" id="UP000265520">
    <property type="component" value="Unassembled WGS sequence"/>
</dbReference>
<evidence type="ECO:0000313" key="2">
    <source>
        <dbReference type="Proteomes" id="UP000265520"/>
    </source>
</evidence>
<reference evidence="1 2" key="1">
    <citation type="journal article" date="2018" name="Front. Plant Sci.">
        <title>Red Clover (Trifolium pratense) and Zigzag Clover (T. medium) - A Picture of Genomic Similarities and Differences.</title>
        <authorList>
            <person name="Dluhosova J."/>
            <person name="Istvanek J."/>
            <person name="Nedelnik J."/>
            <person name="Repkova J."/>
        </authorList>
    </citation>
    <scope>NUCLEOTIDE SEQUENCE [LARGE SCALE GENOMIC DNA]</scope>
    <source>
        <strain evidence="2">cv. 10/8</strain>
        <tissue evidence="1">Leaf</tissue>
    </source>
</reference>
<evidence type="ECO:0000313" key="1">
    <source>
        <dbReference type="EMBL" id="MCI51812.1"/>
    </source>
</evidence>
<accession>A0A392STP1</accession>
<name>A0A392STP1_9FABA</name>
<comment type="caution">
    <text evidence="1">The sequence shown here is derived from an EMBL/GenBank/DDBJ whole genome shotgun (WGS) entry which is preliminary data.</text>
</comment>
<sequence length="91" mass="10564">CPYFGQELLEFPIGELSSVVHNYGQGDPESGKYVPFEEMKYVESCNLRERFCFDPFSEVIHYYYQVPILSCCCWEGSEDVHSPPSERPRGQ</sequence>
<dbReference type="EMBL" id="LXQA010437749">
    <property type="protein sequence ID" value="MCI51812.1"/>
    <property type="molecule type" value="Genomic_DNA"/>
</dbReference>
<feature type="non-terminal residue" evidence="1">
    <location>
        <position position="1"/>
    </location>
</feature>
<proteinExistence type="predicted"/>
<protein>
    <submittedName>
        <fullName evidence="1">Uncharacterized protein</fullName>
    </submittedName>
</protein>
<keyword evidence="2" id="KW-1185">Reference proteome</keyword>
<dbReference type="AlphaFoldDB" id="A0A392STP1"/>
<organism evidence="1 2">
    <name type="scientific">Trifolium medium</name>
    <dbReference type="NCBI Taxonomy" id="97028"/>
    <lineage>
        <taxon>Eukaryota</taxon>
        <taxon>Viridiplantae</taxon>
        <taxon>Streptophyta</taxon>
        <taxon>Embryophyta</taxon>
        <taxon>Tracheophyta</taxon>
        <taxon>Spermatophyta</taxon>
        <taxon>Magnoliopsida</taxon>
        <taxon>eudicotyledons</taxon>
        <taxon>Gunneridae</taxon>
        <taxon>Pentapetalae</taxon>
        <taxon>rosids</taxon>
        <taxon>fabids</taxon>
        <taxon>Fabales</taxon>
        <taxon>Fabaceae</taxon>
        <taxon>Papilionoideae</taxon>
        <taxon>50 kb inversion clade</taxon>
        <taxon>NPAAA clade</taxon>
        <taxon>Hologalegina</taxon>
        <taxon>IRL clade</taxon>
        <taxon>Trifolieae</taxon>
        <taxon>Trifolium</taxon>
    </lineage>
</organism>